<dbReference type="GO" id="GO:0004222">
    <property type="term" value="F:metalloendopeptidase activity"/>
    <property type="evidence" value="ECO:0007669"/>
    <property type="project" value="InterPro"/>
</dbReference>
<evidence type="ECO:0000256" key="3">
    <source>
        <dbReference type="ARBA" id="ARBA00022475"/>
    </source>
</evidence>
<comment type="cofactor">
    <cofactor evidence="1">
        <name>Zn(2+)</name>
        <dbReference type="ChEBI" id="CHEBI:29105"/>
    </cofactor>
</comment>
<dbReference type="Pfam" id="PF01435">
    <property type="entry name" value="Peptidase_M48"/>
    <property type="match status" value="1"/>
</dbReference>
<keyword evidence="11 12" id="KW-0472">Membrane</keyword>
<dbReference type="InParanoid" id="A0A330L1I5"/>
<evidence type="ECO:0000256" key="8">
    <source>
        <dbReference type="ARBA" id="ARBA00022833"/>
    </source>
</evidence>
<comment type="subcellular location">
    <subcellularLocation>
        <location evidence="2">Cell membrane</location>
        <topology evidence="2">Multi-pass membrane protein</topology>
    </subcellularLocation>
</comment>
<keyword evidence="4" id="KW-0645">Protease</keyword>
<keyword evidence="6" id="KW-0479">Metal-binding</keyword>
<keyword evidence="9 12" id="KW-1133">Transmembrane helix</keyword>
<keyword evidence="8" id="KW-0862">Zinc</keyword>
<evidence type="ECO:0000256" key="1">
    <source>
        <dbReference type="ARBA" id="ARBA00001947"/>
    </source>
</evidence>
<evidence type="ECO:0000313" key="14">
    <source>
        <dbReference type="EMBL" id="SPP63631.1"/>
    </source>
</evidence>
<protein>
    <submittedName>
        <fullName evidence="14">Putative Peptidase M48 Ste24p</fullName>
    </submittedName>
</protein>
<evidence type="ECO:0000256" key="11">
    <source>
        <dbReference type="ARBA" id="ARBA00023136"/>
    </source>
</evidence>
<evidence type="ECO:0000259" key="13">
    <source>
        <dbReference type="Pfam" id="PF01435"/>
    </source>
</evidence>
<keyword evidence="5 12" id="KW-0812">Transmembrane</keyword>
<accession>A0A330L1I5</accession>
<dbReference type="InterPro" id="IPR050083">
    <property type="entry name" value="HtpX_protease"/>
</dbReference>
<dbReference type="EMBL" id="OUNR01000001">
    <property type="protein sequence ID" value="SPP63631.1"/>
    <property type="molecule type" value="Genomic_DNA"/>
</dbReference>
<keyword evidence="15" id="KW-1185">Reference proteome</keyword>
<dbReference type="RefSeq" id="WP_121988134.1">
    <property type="nucleotide sequence ID" value="NZ_OUNR01000001.1"/>
</dbReference>
<evidence type="ECO:0000256" key="7">
    <source>
        <dbReference type="ARBA" id="ARBA00022801"/>
    </source>
</evidence>
<keyword evidence="3" id="KW-1003">Cell membrane</keyword>
<dbReference type="InterPro" id="IPR001915">
    <property type="entry name" value="Peptidase_M48"/>
</dbReference>
<evidence type="ECO:0000313" key="15">
    <source>
        <dbReference type="Proteomes" id="UP000248168"/>
    </source>
</evidence>
<evidence type="ECO:0000256" key="10">
    <source>
        <dbReference type="ARBA" id="ARBA00023049"/>
    </source>
</evidence>
<name>A0A330L1I5_9BACT</name>
<dbReference type="GO" id="GO:0046872">
    <property type="term" value="F:metal ion binding"/>
    <property type="evidence" value="ECO:0007669"/>
    <property type="project" value="UniProtKB-KW"/>
</dbReference>
<dbReference type="GO" id="GO:0006508">
    <property type="term" value="P:proteolysis"/>
    <property type="evidence" value="ECO:0007669"/>
    <property type="project" value="UniProtKB-KW"/>
</dbReference>
<evidence type="ECO:0000256" key="2">
    <source>
        <dbReference type="ARBA" id="ARBA00004651"/>
    </source>
</evidence>
<evidence type="ECO:0000256" key="9">
    <source>
        <dbReference type="ARBA" id="ARBA00022989"/>
    </source>
</evidence>
<sequence length="643" mass="71676">MSDTQFEQLVRRLEAYASQHPAPYKRKIALTAALGYAYVLTSLGLALGVSAWLILSFVDGESSYLSSIQLLFGLGILATITLRAFRARATPPTGYEVYREDTPRLFLLIDKLTTALDTPPLHHVLIVNDLNAAVSQRPRLGIFGWYQNYLLLGLPLMLAMTPAQFRAVLAHELTHLSPHHGRFSRWVYRTRIAWSSWLKERHARDQWGSALFPKFLDWYAPFFNACSFALARAQEYEADRQAAGLVGPHAMKDALAARQVIARLMDELYWPALNRRTITNPTPPASHLDELITVLQRVTPQDSIQKWLHEAMQQTTNYADIHPALADRLAALDQLPEKPNAPEPPADFPHVRDPHEATAANYYLDAHATATRAALDRSWAESVAEEWQQKHEEMAAARARCQSLSDKSATVGLSINELWEYACQMEALESGRAALPLLQQLLAKVPAHAEANLAVGRLLLAQNDQAGLLYLEKALAADRKAVIPACQLASGYLERRGNHKESMRYRVKAQRQQQQLLDAEAERSTIKPGDSFEPHGLAAEVMAGIAEQLASKPGVQAAYLVRKKVQALTSIPCYALVVIPHRAWYELDADGSNQALQEKIRTTVTLPEDTSILIADQLMKHRWINTLKAVPQSAIRCTPTAAS</sequence>
<feature type="transmembrane region" description="Helical" evidence="12">
    <location>
        <begin position="149"/>
        <end position="169"/>
    </location>
</feature>
<feature type="transmembrane region" description="Helical" evidence="12">
    <location>
        <begin position="64"/>
        <end position="85"/>
    </location>
</feature>
<evidence type="ECO:0000256" key="12">
    <source>
        <dbReference type="SAM" id="Phobius"/>
    </source>
</evidence>
<evidence type="ECO:0000256" key="4">
    <source>
        <dbReference type="ARBA" id="ARBA00022670"/>
    </source>
</evidence>
<gene>
    <name evidence="14" type="ORF">NITLEN_10717</name>
</gene>
<dbReference type="AlphaFoldDB" id="A0A330L1I5"/>
<dbReference type="GO" id="GO:0005886">
    <property type="term" value="C:plasma membrane"/>
    <property type="evidence" value="ECO:0007669"/>
    <property type="project" value="UniProtKB-SubCell"/>
</dbReference>
<dbReference type="CDD" id="cd07328">
    <property type="entry name" value="M48_Ste24p_like"/>
    <property type="match status" value="1"/>
</dbReference>
<evidence type="ECO:0000256" key="5">
    <source>
        <dbReference type="ARBA" id="ARBA00022692"/>
    </source>
</evidence>
<keyword evidence="7" id="KW-0378">Hydrolase</keyword>
<dbReference type="Gene3D" id="3.30.2010.10">
    <property type="entry name" value="Metalloproteases ('zincins'), catalytic domain"/>
    <property type="match status" value="1"/>
</dbReference>
<feature type="transmembrane region" description="Helical" evidence="12">
    <location>
        <begin position="35"/>
        <end position="58"/>
    </location>
</feature>
<feature type="domain" description="Peptidase M48" evidence="13">
    <location>
        <begin position="152"/>
        <end position="334"/>
    </location>
</feature>
<dbReference type="Proteomes" id="UP000248168">
    <property type="component" value="Unassembled WGS sequence"/>
</dbReference>
<dbReference type="PANTHER" id="PTHR43221:SF1">
    <property type="entry name" value="PROTEASE HTPX"/>
    <property type="match status" value="1"/>
</dbReference>
<dbReference type="OrthoDB" id="9789270at2"/>
<keyword evidence="10" id="KW-0482">Metalloprotease</keyword>
<evidence type="ECO:0000256" key="6">
    <source>
        <dbReference type="ARBA" id="ARBA00022723"/>
    </source>
</evidence>
<proteinExistence type="predicted"/>
<dbReference type="PANTHER" id="PTHR43221">
    <property type="entry name" value="PROTEASE HTPX"/>
    <property type="match status" value="1"/>
</dbReference>
<organism evidence="14 15">
    <name type="scientific">Nitrospira lenta</name>
    <dbReference type="NCBI Taxonomy" id="1436998"/>
    <lineage>
        <taxon>Bacteria</taxon>
        <taxon>Pseudomonadati</taxon>
        <taxon>Nitrospirota</taxon>
        <taxon>Nitrospiria</taxon>
        <taxon>Nitrospirales</taxon>
        <taxon>Nitrospiraceae</taxon>
        <taxon>Nitrospira</taxon>
    </lineage>
</organism>
<reference evidence="15" key="1">
    <citation type="submission" date="2018-04" db="EMBL/GenBank/DDBJ databases">
        <authorList>
            <person name="Lucker S."/>
            <person name="Sakoula D."/>
        </authorList>
    </citation>
    <scope>NUCLEOTIDE SEQUENCE [LARGE SCALE GENOMIC DNA]</scope>
</reference>